<protein>
    <submittedName>
        <fullName evidence="2">Uncharacterized protein</fullName>
    </submittedName>
</protein>
<sequence length="244" mass="25572">MFAGHVLAPSASCSSGSWWTVDLRDEAARRRSAAGLVQRQVGQAGGADVTPLVADYWLDPDDGNGLTSLTFTSPLTVMQDALVDLCDAIVVGGVVVVVFWWSVHRSRTGQLTVATLRPGWRLHGVWADESLGRELVKQGVWEAGLRPVGGSRLTVAWSTWGIELWRGGRAPYVVVPLPWSAVASTTEGSGHAASSARPAVVVTTLIGASLVLVRSARGSGGVLPASTAQVQGLVTALRTVRDGG</sequence>
<keyword evidence="1" id="KW-0472">Membrane</keyword>
<evidence type="ECO:0000256" key="1">
    <source>
        <dbReference type="SAM" id="Phobius"/>
    </source>
</evidence>
<proteinExistence type="predicted"/>
<comment type="caution">
    <text evidence="2">The sequence shown here is derived from an EMBL/GenBank/DDBJ whole genome shotgun (WGS) entry which is preliminary data.</text>
</comment>
<accession>A0A1J5R1A5</accession>
<feature type="transmembrane region" description="Helical" evidence="1">
    <location>
        <begin position="81"/>
        <end position="101"/>
    </location>
</feature>
<reference evidence="2" key="1">
    <citation type="submission" date="2016-10" db="EMBL/GenBank/DDBJ databases">
        <title>Sequence of Gallionella enrichment culture.</title>
        <authorList>
            <person name="Poehlein A."/>
            <person name="Muehling M."/>
            <person name="Daniel R."/>
        </authorList>
    </citation>
    <scope>NUCLEOTIDE SEQUENCE</scope>
</reference>
<keyword evidence="1" id="KW-0812">Transmembrane</keyword>
<keyword evidence="1" id="KW-1133">Transmembrane helix</keyword>
<dbReference type="EMBL" id="MLJW01000524">
    <property type="protein sequence ID" value="OIQ85740.1"/>
    <property type="molecule type" value="Genomic_DNA"/>
</dbReference>
<evidence type="ECO:0000313" key="2">
    <source>
        <dbReference type="EMBL" id="OIQ85740.1"/>
    </source>
</evidence>
<name>A0A1J5R1A5_9ZZZZ</name>
<gene>
    <name evidence="2" type="ORF">GALL_324110</name>
</gene>
<organism evidence="2">
    <name type="scientific">mine drainage metagenome</name>
    <dbReference type="NCBI Taxonomy" id="410659"/>
    <lineage>
        <taxon>unclassified sequences</taxon>
        <taxon>metagenomes</taxon>
        <taxon>ecological metagenomes</taxon>
    </lineage>
</organism>
<dbReference type="AlphaFoldDB" id="A0A1J5R1A5"/>